<protein>
    <recommendedName>
        <fullName evidence="6">STAS domain-containing protein</fullName>
    </recommendedName>
</protein>
<evidence type="ECO:0000256" key="4">
    <source>
        <dbReference type="ARBA" id="ARBA00023136"/>
    </source>
</evidence>
<reference evidence="7 8" key="1">
    <citation type="submission" date="2017-12" db="EMBL/GenBank/DDBJ databases">
        <title>Comparative genomics of Botrytis spp.</title>
        <authorList>
            <person name="Valero-Jimenez C.A."/>
            <person name="Tapia P."/>
            <person name="Veloso J."/>
            <person name="Silva-Moreno E."/>
            <person name="Staats M."/>
            <person name="Valdes J.H."/>
            <person name="Van Kan J.A.L."/>
        </authorList>
    </citation>
    <scope>NUCLEOTIDE SEQUENCE [LARGE SCALE GENOMIC DNA]</scope>
    <source>
        <strain evidence="7 8">MUCL435</strain>
    </source>
</reference>
<dbReference type="InterPro" id="IPR002645">
    <property type="entry name" value="STAS_dom"/>
</dbReference>
<accession>A0A4S8R4U4</accession>
<dbReference type="AlphaFoldDB" id="A0A4S8R4U4"/>
<keyword evidence="4 5" id="KW-0472">Membrane</keyword>
<feature type="transmembrane region" description="Helical" evidence="5">
    <location>
        <begin position="166"/>
        <end position="188"/>
    </location>
</feature>
<proteinExistence type="predicted"/>
<keyword evidence="8" id="KW-1185">Reference proteome</keyword>
<comment type="subcellular location">
    <subcellularLocation>
        <location evidence="1">Membrane</location>
        <topology evidence="1">Multi-pass membrane protein</topology>
    </subcellularLocation>
</comment>
<dbReference type="Gene3D" id="3.30.750.24">
    <property type="entry name" value="STAS domain"/>
    <property type="match status" value="1"/>
</dbReference>
<dbReference type="InterPro" id="IPR011547">
    <property type="entry name" value="SLC26A/SulP_dom"/>
</dbReference>
<feature type="transmembrane region" description="Helical" evidence="5">
    <location>
        <begin position="330"/>
        <end position="350"/>
    </location>
</feature>
<dbReference type="GO" id="GO:0016020">
    <property type="term" value="C:membrane"/>
    <property type="evidence" value="ECO:0007669"/>
    <property type="project" value="UniProtKB-SubCell"/>
</dbReference>
<feature type="transmembrane region" description="Helical" evidence="5">
    <location>
        <begin position="362"/>
        <end position="380"/>
    </location>
</feature>
<feature type="transmembrane region" description="Helical" evidence="5">
    <location>
        <begin position="301"/>
        <end position="323"/>
    </location>
</feature>
<organism evidence="7 8">
    <name type="scientific">Botrytis galanthina</name>
    <dbReference type="NCBI Taxonomy" id="278940"/>
    <lineage>
        <taxon>Eukaryota</taxon>
        <taxon>Fungi</taxon>
        <taxon>Dikarya</taxon>
        <taxon>Ascomycota</taxon>
        <taxon>Pezizomycotina</taxon>
        <taxon>Leotiomycetes</taxon>
        <taxon>Helotiales</taxon>
        <taxon>Sclerotiniaceae</taxon>
        <taxon>Botrytis</taxon>
    </lineage>
</organism>
<evidence type="ECO:0000259" key="6">
    <source>
        <dbReference type="PROSITE" id="PS50801"/>
    </source>
</evidence>
<sequence>MGKIATKLREIKEGLRNDENLTRGRKGFVRGMKALPSSTGRYLVRKTPFIHWFPNYAPRWLVDDMIAGVTVALVLIPQALASAALAGIPLQQGLFASWLPSVIYFFMGTSKDIATGPTTSLSLLTNAVVLSITARDLPIPPALIASGLSFSIGAFSLLFGLLNLGWILNFVTVPMLVGFQMSAALIIIQGQVPLILGESGVGQIFMLQGMQILKNIATTQPLSLAVGVASIVIIVLLKLMGKRWGHKSNIIRILSSLRNAFVIAISTAISFIINKDLIIPQFPIAGTVALTLQSPQLPTKIVLLVAKKSFPVFIAAIAEHLIFAKSFAQLVFLGTANIVNGFFGGMPVSGSLSLSAVNSTTGVRSPLSGLFSAGFVFLAINVLTETFQWIPTAATSAIILISVGETLPPNSIPLTYWKGSFADFIGFFVVMNVALVTSLEFALGLGVVYIAFYTLLRTLFSSISPLKPHDLENRYSFESVNRMSIPLQGGRLVPQGTQLITLETPLIYLNAERIKKDILEAIWTYHEPTPYGPTERNEWSDYRVRRTAALRRRNHINTPTRFLPRLEVVVFNFTRVTFIDTTGLTYLQDLKDEIMAYSGDAVELRFVGMIDAVQKKFKRVGWPLGTYQESQIGLVAGIDIIFEDLHDAVAAPRSVRASMNGLDFGVVNSRNDMEQFTDEEAFEKGRMHIIVTNVVTKDGRAYKEEM</sequence>
<feature type="transmembrane region" description="Helical" evidence="5">
    <location>
        <begin position="60"/>
        <end position="80"/>
    </location>
</feature>
<evidence type="ECO:0000256" key="3">
    <source>
        <dbReference type="ARBA" id="ARBA00022989"/>
    </source>
</evidence>
<evidence type="ECO:0000313" key="7">
    <source>
        <dbReference type="EMBL" id="THV52520.1"/>
    </source>
</evidence>
<dbReference type="Pfam" id="PF00916">
    <property type="entry name" value="Sulfate_transp"/>
    <property type="match status" value="1"/>
</dbReference>
<evidence type="ECO:0000256" key="2">
    <source>
        <dbReference type="ARBA" id="ARBA00022692"/>
    </source>
</evidence>
<dbReference type="CDD" id="cd07042">
    <property type="entry name" value="STAS_SulP_like_sulfate_transporter"/>
    <property type="match status" value="1"/>
</dbReference>
<dbReference type="Proteomes" id="UP000308671">
    <property type="component" value="Unassembled WGS sequence"/>
</dbReference>
<gene>
    <name evidence="7" type="ORF">BGAL_0076g00050</name>
</gene>
<evidence type="ECO:0000313" key="8">
    <source>
        <dbReference type="Proteomes" id="UP000308671"/>
    </source>
</evidence>
<keyword evidence="3 5" id="KW-1133">Transmembrane helix</keyword>
<feature type="transmembrane region" description="Helical" evidence="5">
    <location>
        <begin position="424"/>
        <end position="452"/>
    </location>
</feature>
<comment type="caution">
    <text evidence="7">The sequence shown here is derived from an EMBL/GenBank/DDBJ whole genome shotgun (WGS) entry which is preliminary data.</text>
</comment>
<dbReference type="InterPro" id="IPR001902">
    <property type="entry name" value="SLC26A/SulP_fam"/>
</dbReference>
<dbReference type="InterPro" id="IPR036513">
    <property type="entry name" value="STAS_dom_sf"/>
</dbReference>
<evidence type="ECO:0000256" key="5">
    <source>
        <dbReference type="SAM" id="Phobius"/>
    </source>
</evidence>
<keyword evidence="2 5" id="KW-0812">Transmembrane</keyword>
<feature type="transmembrane region" description="Helical" evidence="5">
    <location>
        <begin position="222"/>
        <end position="241"/>
    </location>
</feature>
<dbReference type="PANTHER" id="PTHR11814">
    <property type="entry name" value="SULFATE TRANSPORTER"/>
    <property type="match status" value="1"/>
</dbReference>
<dbReference type="Pfam" id="PF01740">
    <property type="entry name" value="STAS"/>
    <property type="match status" value="1"/>
</dbReference>
<dbReference type="PROSITE" id="PS50801">
    <property type="entry name" value="STAS"/>
    <property type="match status" value="1"/>
</dbReference>
<feature type="domain" description="STAS" evidence="6">
    <location>
        <begin position="495"/>
        <end position="652"/>
    </location>
</feature>
<evidence type="ECO:0000256" key="1">
    <source>
        <dbReference type="ARBA" id="ARBA00004141"/>
    </source>
</evidence>
<dbReference type="SUPFAM" id="SSF52091">
    <property type="entry name" value="SpoIIaa-like"/>
    <property type="match status" value="1"/>
</dbReference>
<name>A0A4S8R4U4_9HELO</name>
<feature type="transmembrane region" description="Helical" evidence="5">
    <location>
        <begin position="139"/>
        <end position="159"/>
    </location>
</feature>
<dbReference type="OrthoDB" id="288203at2759"/>
<dbReference type="GO" id="GO:0055085">
    <property type="term" value="P:transmembrane transport"/>
    <property type="evidence" value="ECO:0007669"/>
    <property type="project" value="InterPro"/>
</dbReference>
<feature type="transmembrane region" description="Helical" evidence="5">
    <location>
        <begin position="253"/>
        <end position="273"/>
    </location>
</feature>
<dbReference type="EMBL" id="PQXL01000076">
    <property type="protein sequence ID" value="THV52520.1"/>
    <property type="molecule type" value="Genomic_DNA"/>
</dbReference>